<dbReference type="CDD" id="cd12914">
    <property type="entry name" value="PDC1_DGC_like"/>
    <property type="match status" value="1"/>
</dbReference>
<dbReference type="PRINTS" id="PR00344">
    <property type="entry name" value="BCTRLSENSOR"/>
</dbReference>
<dbReference type="InterPro" id="IPR011006">
    <property type="entry name" value="CheY-like_superfamily"/>
</dbReference>
<dbReference type="InterPro" id="IPR029151">
    <property type="entry name" value="Sensor-like_sf"/>
</dbReference>
<dbReference type="SMART" id="SM00304">
    <property type="entry name" value="HAMP"/>
    <property type="match status" value="1"/>
</dbReference>
<dbReference type="FunFam" id="3.30.565.10:FF:000049">
    <property type="entry name" value="Two-component sensor histidine kinase"/>
    <property type="match status" value="1"/>
</dbReference>
<dbReference type="RefSeq" id="WP_094303374.1">
    <property type="nucleotide sequence ID" value="NZ_NOWT01000008.1"/>
</dbReference>
<dbReference type="FunFam" id="3.30.450.20:FF:000099">
    <property type="entry name" value="Sensory box sensor histidine kinase"/>
    <property type="match status" value="1"/>
</dbReference>
<dbReference type="Gene3D" id="3.30.565.10">
    <property type="entry name" value="Histidine kinase-like ATPase, C-terminal domain"/>
    <property type="match status" value="1"/>
</dbReference>
<feature type="domain" description="PAC" evidence="21">
    <location>
        <begin position="440"/>
        <end position="490"/>
    </location>
</feature>
<dbReference type="InterPro" id="IPR036890">
    <property type="entry name" value="HATPase_C_sf"/>
</dbReference>
<feature type="domain" description="PAS" evidence="20">
    <location>
        <begin position="363"/>
        <end position="416"/>
    </location>
</feature>
<evidence type="ECO:0000256" key="3">
    <source>
        <dbReference type="ARBA" id="ARBA00012438"/>
    </source>
</evidence>
<dbReference type="CDD" id="cd00130">
    <property type="entry name" value="PAS"/>
    <property type="match status" value="2"/>
</dbReference>
<dbReference type="InterPro" id="IPR005467">
    <property type="entry name" value="His_kinase_dom"/>
</dbReference>
<keyword evidence="10" id="KW-0067">ATP-binding</keyword>
<organism evidence="23 24">
    <name type="scientific">Azospirillum brasilense</name>
    <dbReference type="NCBI Taxonomy" id="192"/>
    <lineage>
        <taxon>Bacteria</taxon>
        <taxon>Pseudomonadati</taxon>
        <taxon>Pseudomonadota</taxon>
        <taxon>Alphaproteobacteria</taxon>
        <taxon>Rhodospirillales</taxon>
        <taxon>Azospirillaceae</taxon>
        <taxon>Azospirillum</taxon>
    </lineage>
</organism>
<dbReference type="Pfam" id="PF02518">
    <property type="entry name" value="HATPase_c"/>
    <property type="match status" value="1"/>
</dbReference>
<dbReference type="SMART" id="SM00091">
    <property type="entry name" value="PAS"/>
    <property type="match status" value="2"/>
</dbReference>
<dbReference type="Gene3D" id="3.30.450.20">
    <property type="entry name" value="PAS domain"/>
    <property type="match status" value="4"/>
</dbReference>
<evidence type="ECO:0000259" key="21">
    <source>
        <dbReference type="PROSITE" id="PS50113"/>
    </source>
</evidence>
<dbReference type="GO" id="GO:0005524">
    <property type="term" value="F:ATP binding"/>
    <property type="evidence" value="ECO:0007669"/>
    <property type="project" value="UniProtKB-KW"/>
</dbReference>
<dbReference type="Pfam" id="PF00072">
    <property type="entry name" value="Response_reg"/>
    <property type="match status" value="1"/>
</dbReference>
<dbReference type="InterPro" id="IPR013767">
    <property type="entry name" value="PAS_fold"/>
</dbReference>
<sequence>MSILVRLLLLVLLAIAPISAIEVWNQLEQRRNREAEIHNTALHLLGLLGGEQQRLVEGVRQTLALLAETRVARDLDPLGCQDLLERTGRRIPDYLTINLTGADGVILCSTDKLRPGITIADRAHVRAVLEGGGFTVGAFIRQRPSGRPAMPFGLPILRDDGTTVGVVSALIDLGWLTSYLANHPLPSNAAVLVADSEGAVLARVPELPGVVGTVLPDRFRPLLDADTIGTVQLLGIDGHERVFAYVPLAAGVRHIFVAIGVDRNAAMVGIDEALWRSLVWTAATLLLSLLAAVLLARRYLHRPVGALVAATRLWRAGDLSARAGLADDRSELGHLGQAFDSMAEALEARTRAHKDATAALQASEARYRSIVMTAVDAMVVIDERGVVQSYNPAAERIFGYAEVEVVGRNIAMLMPEPYRAEHNGYIEAYQRTGIRKIIGIGREVEGLRKDGTTFPLELAITEWRVDGQRFFTGIMRDITDRREADEALRASEERFRALVEHAPQKMWVNRPDGALEFVNAAFRAYTGRETDEPTRMDDLHPDDVERIQGARAQAIAAGAPHEYELRLRRVDGAYRWHLSRTHPIRQGGHIIAWFGAATDVDDIHRAREAAEEADRSKSRFLAAASHDLRQPLQSILLFAEALRPYVADTVGRERLDRLQHGLDVLKSLLDGLLDISRLDAGIVAPQFEDFSVQDLLGPLDDAYGLIARGKGLEWQTMPCGARVRSDRVLLDRMLRNLIENAIRYTERGRVLVDCAIRGDRLLIEVRDTGLGIPADHLGRIFEEFHQLGNPERDRTQGLGLGLAIVRRLSKLLDHPVEVCSRPSGGSLFSIAMPLAAEAVPVLSAAEPSAEPASFHGADRMFAVVVDDDAIVLMGLETILREWDFDVLAANSTDEALKRLEADSRRPDILIVDYRLRAGRIGTEAAVRIRERYGHDIPGIIVTGEIGPEPQNDAIAHGLGLMHKPVTPRLLQATLARHIHAAE</sequence>
<keyword evidence="8" id="KW-0547">Nucleotide-binding</keyword>
<dbReference type="SUPFAM" id="SSF55785">
    <property type="entry name" value="PYP-like sensor domain (PAS domain)"/>
    <property type="match status" value="2"/>
</dbReference>
<dbReference type="CDD" id="cd12915">
    <property type="entry name" value="PDC2_DGC_like"/>
    <property type="match status" value="1"/>
</dbReference>
<feature type="transmembrane region" description="Helical" evidence="17">
    <location>
        <begin position="273"/>
        <end position="296"/>
    </location>
</feature>
<dbReference type="InterPro" id="IPR003661">
    <property type="entry name" value="HisK_dim/P_dom"/>
</dbReference>
<evidence type="ECO:0000256" key="9">
    <source>
        <dbReference type="ARBA" id="ARBA00022777"/>
    </source>
</evidence>
<dbReference type="SUPFAM" id="SSF47384">
    <property type="entry name" value="Homodimeric domain of signal transducing histidine kinase"/>
    <property type="match status" value="1"/>
</dbReference>
<reference evidence="23 24" key="1">
    <citation type="submission" date="2017-07" db="EMBL/GenBank/DDBJ databases">
        <title>Whole genome sequence of Azospirillum brasilense 2A1, a potential biofertilizer strain.</title>
        <authorList>
            <person name="Fontana C.A."/>
            <person name="Toffoli L.M."/>
            <person name="Salazar S.M."/>
            <person name="Puglisi E."/>
            <person name="Pedraza R."/>
            <person name="Bassi D."/>
            <person name="Cocconcelli P.S."/>
        </authorList>
    </citation>
    <scope>NUCLEOTIDE SEQUENCE [LARGE SCALE GENOMIC DNA]</scope>
    <source>
        <strain evidence="23 24">2A1</strain>
        <plasmid evidence="23">unnamed</plasmid>
    </source>
</reference>
<dbReference type="SUPFAM" id="SSF55874">
    <property type="entry name" value="ATPase domain of HSP90 chaperone/DNA topoisomerase II/histidine kinase"/>
    <property type="match status" value="1"/>
</dbReference>
<feature type="domain" description="Response regulatory" evidence="19">
    <location>
        <begin position="861"/>
        <end position="978"/>
    </location>
</feature>
<feature type="transmembrane region" description="Helical" evidence="17">
    <location>
        <begin position="242"/>
        <end position="261"/>
    </location>
</feature>
<dbReference type="InterPro" id="IPR000014">
    <property type="entry name" value="PAS"/>
</dbReference>
<feature type="domain" description="PAS" evidence="20">
    <location>
        <begin position="491"/>
        <end position="532"/>
    </location>
</feature>
<dbReference type="InterPro" id="IPR003594">
    <property type="entry name" value="HATPase_dom"/>
</dbReference>
<dbReference type="PANTHER" id="PTHR43047">
    <property type="entry name" value="TWO-COMPONENT HISTIDINE PROTEIN KINASE"/>
    <property type="match status" value="1"/>
</dbReference>
<keyword evidence="11 17" id="KW-1133">Transmembrane helix</keyword>
<name>A0A235HGN4_AZOBR</name>
<evidence type="ECO:0000256" key="6">
    <source>
        <dbReference type="ARBA" id="ARBA00022679"/>
    </source>
</evidence>
<evidence type="ECO:0000256" key="15">
    <source>
        <dbReference type="ARBA" id="ARBA00070616"/>
    </source>
</evidence>
<evidence type="ECO:0000259" key="18">
    <source>
        <dbReference type="PROSITE" id="PS50109"/>
    </source>
</evidence>
<evidence type="ECO:0000259" key="22">
    <source>
        <dbReference type="PROSITE" id="PS50885"/>
    </source>
</evidence>
<evidence type="ECO:0000313" key="23">
    <source>
        <dbReference type="EMBL" id="OYD84335.1"/>
    </source>
</evidence>
<dbReference type="NCBIfam" id="TIGR00229">
    <property type="entry name" value="sensory_box"/>
    <property type="match status" value="2"/>
</dbReference>
<dbReference type="GO" id="GO:0009927">
    <property type="term" value="F:histidine phosphotransfer kinase activity"/>
    <property type="evidence" value="ECO:0007669"/>
    <property type="project" value="TreeGrafter"/>
</dbReference>
<dbReference type="PROSITE" id="PS50112">
    <property type="entry name" value="PAS"/>
    <property type="match status" value="2"/>
</dbReference>
<keyword evidence="4" id="KW-1003">Cell membrane</keyword>
<feature type="modified residue" description="4-aspartylphosphate" evidence="16">
    <location>
        <position position="912"/>
    </location>
</feature>
<dbReference type="PROSITE" id="PS50113">
    <property type="entry name" value="PAC"/>
    <property type="match status" value="2"/>
</dbReference>
<dbReference type="Pfam" id="PF02743">
    <property type="entry name" value="dCache_1"/>
    <property type="match status" value="1"/>
</dbReference>
<evidence type="ECO:0000256" key="17">
    <source>
        <dbReference type="SAM" id="Phobius"/>
    </source>
</evidence>
<evidence type="ECO:0000313" key="24">
    <source>
        <dbReference type="Proteomes" id="UP000215367"/>
    </source>
</evidence>
<dbReference type="InterPro" id="IPR033479">
    <property type="entry name" value="dCache_1"/>
</dbReference>
<accession>A0A235HGN4</accession>
<dbReference type="GO" id="GO:0000155">
    <property type="term" value="F:phosphorelay sensor kinase activity"/>
    <property type="evidence" value="ECO:0007669"/>
    <property type="project" value="InterPro"/>
</dbReference>
<comment type="caution">
    <text evidence="23">The sequence shown here is derived from an EMBL/GenBank/DDBJ whole genome shotgun (WGS) entry which is preliminary data.</text>
</comment>
<feature type="domain" description="HAMP" evidence="22">
    <location>
        <begin position="298"/>
        <end position="351"/>
    </location>
</feature>
<keyword evidence="5 16" id="KW-0597">Phosphoprotein</keyword>
<dbReference type="Pfam" id="PF00989">
    <property type="entry name" value="PAS"/>
    <property type="match status" value="1"/>
</dbReference>
<evidence type="ECO:0000256" key="14">
    <source>
        <dbReference type="ARBA" id="ARBA00059827"/>
    </source>
</evidence>
<evidence type="ECO:0000259" key="20">
    <source>
        <dbReference type="PROSITE" id="PS50112"/>
    </source>
</evidence>
<dbReference type="InterPro" id="IPR001610">
    <property type="entry name" value="PAC"/>
</dbReference>
<dbReference type="GO" id="GO:0005886">
    <property type="term" value="C:plasma membrane"/>
    <property type="evidence" value="ECO:0007669"/>
    <property type="project" value="UniProtKB-SubCell"/>
</dbReference>
<comment type="function">
    <text evidence="14">Putative oxygen sensor; modulates the activity of FixJ, a transcriptional activator of nitrogen fixation fixK gene. FixL probably acts as a kinase that phosphorylates FixJ.</text>
</comment>
<dbReference type="AlphaFoldDB" id="A0A235HGN4"/>
<dbReference type="SUPFAM" id="SSF158472">
    <property type="entry name" value="HAMP domain-like"/>
    <property type="match status" value="1"/>
</dbReference>
<evidence type="ECO:0000256" key="10">
    <source>
        <dbReference type="ARBA" id="ARBA00022840"/>
    </source>
</evidence>
<keyword evidence="7 17" id="KW-0812">Transmembrane</keyword>
<dbReference type="Pfam" id="PF08447">
    <property type="entry name" value="PAS_3"/>
    <property type="match status" value="1"/>
</dbReference>
<evidence type="ECO:0000256" key="7">
    <source>
        <dbReference type="ARBA" id="ARBA00022692"/>
    </source>
</evidence>
<dbReference type="EMBL" id="NOWT01000008">
    <property type="protein sequence ID" value="OYD84335.1"/>
    <property type="molecule type" value="Genomic_DNA"/>
</dbReference>
<dbReference type="SUPFAM" id="SSF52172">
    <property type="entry name" value="CheY-like"/>
    <property type="match status" value="1"/>
</dbReference>
<comment type="subcellular location">
    <subcellularLocation>
        <location evidence="2">Cell membrane</location>
        <topology evidence="2">Multi-pass membrane protein</topology>
    </subcellularLocation>
</comment>
<dbReference type="PROSITE" id="PS50885">
    <property type="entry name" value="HAMP"/>
    <property type="match status" value="1"/>
</dbReference>
<evidence type="ECO:0000256" key="5">
    <source>
        <dbReference type="ARBA" id="ARBA00022553"/>
    </source>
</evidence>
<dbReference type="PROSITE" id="PS50109">
    <property type="entry name" value="HIS_KIN"/>
    <property type="match status" value="1"/>
</dbReference>
<evidence type="ECO:0000259" key="19">
    <source>
        <dbReference type="PROSITE" id="PS50110"/>
    </source>
</evidence>
<dbReference type="FunFam" id="3.30.450.20:FF:000060">
    <property type="entry name" value="Sensor protein FixL"/>
    <property type="match status" value="1"/>
</dbReference>
<dbReference type="CDD" id="cd00082">
    <property type="entry name" value="HisKA"/>
    <property type="match status" value="1"/>
</dbReference>
<keyword evidence="9" id="KW-0418">Kinase</keyword>
<keyword evidence="13 17" id="KW-0472">Membrane</keyword>
<dbReference type="InterPro" id="IPR036097">
    <property type="entry name" value="HisK_dim/P_sf"/>
</dbReference>
<dbReference type="Pfam" id="PF00512">
    <property type="entry name" value="HisKA"/>
    <property type="match status" value="1"/>
</dbReference>
<gene>
    <name evidence="23" type="ORF">CHT98_11685</name>
</gene>
<keyword evidence="12" id="KW-0902">Two-component regulatory system</keyword>
<evidence type="ECO:0000256" key="2">
    <source>
        <dbReference type="ARBA" id="ARBA00004651"/>
    </source>
</evidence>
<evidence type="ECO:0000256" key="16">
    <source>
        <dbReference type="PROSITE-ProRule" id="PRU00169"/>
    </source>
</evidence>
<dbReference type="PROSITE" id="PS50110">
    <property type="entry name" value="RESPONSE_REGULATORY"/>
    <property type="match status" value="1"/>
</dbReference>
<dbReference type="InterPro" id="IPR001789">
    <property type="entry name" value="Sig_transdc_resp-reg_receiver"/>
</dbReference>
<dbReference type="GO" id="GO:0006355">
    <property type="term" value="P:regulation of DNA-templated transcription"/>
    <property type="evidence" value="ECO:0007669"/>
    <property type="project" value="InterPro"/>
</dbReference>
<dbReference type="Proteomes" id="UP000215367">
    <property type="component" value="Unassembled WGS sequence"/>
</dbReference>
<dbReference type="Gene3D" id="6.10.340.10">
    <property type="match status" value="1"/>
</dbReference>
<dbReference type="SMART" id="SM00086">
    <property type="entry name" value="PAC"/>
    <property type="match status" value="2"/>
</dbReference>
<geneLocation type="plasmid" evidence="23">
    <name>unnamed</name>
</geneLocation>
<keyword evidence="23" id="KW-0614">Plasmid</keyword>
<dbReference type="SMART" id="SM00388">
    <property type="entry name" value="HisKA"/>
    <property type="match status" value="1"/>
</dbReference>
<dbReference type="EC" id="2.7.13.3" evidence="3"/>
<dbReference type="InterPro" id="IPR003660">
    <property type="entry name" value="HAMP_dom"/>
</dbReference>
<dbReference type="Gene3D" id="1.10.287.130">
    <property type="match status" value="1"/>
</dbReference>
<evidence type="ECO:0000256" key="11">
    <source>
        <dbReference type="ARBA" id="ARBA00022989"/>
    </source>
</evidence>
<dbReference type="InterPro" id="IPR000700">
    <property type="entry name" value="PAS-assoc_C"/>
</dbReference>
<keyword evidence="6" id="KW-0808">Transferase</keyword>
<dbReference type="SMART" id="SM00387">
    <property type="entry name" value="HATPase_c"/>
    <property type="match status" value="1"/>
</dbReference>
<dbReference type="SMART" id="SM00448">
    <property type="entry name" value="REC"/>
    <property type="match status" value="1"/>
</dbReference>
<evidence type="ECO:0000256" key="8">
    <source>
        <dbReference type="ARBA" id="ARBA00022741"/>
    </source>
</evidence>
<dbReference type="CDD" id="cd00156">
    <property type="entry name" value="REC"/>
    <property type="match status" value="1"/>
</dbReference>
<evidence type="ECO:0000256" key="12">
    <source>
        <dbReference type="ARBA" id="ARBA00023012"/>
    </source>
</evidence>
<dbReference type="InterPro" id="IPR004358">
    <property type="entry name" value="Sig_transdc_His_kin-like_C"/>
</dbReference>
<evidence type="ECO:0000256" key="1">
    <source>
        <dbReference type="ARBA" id="ARBA00000085"/>
    </source>
</evidence>
<dbReference type="CDD" id="cd06225">
    <property type="entry name" value="HAMP"/>
    <property type="match status" value="1"/>
</dbReference>
<dbReference type="InterPro" id="IPR013655">
    <property type="entry name" value="PAS_fold_3"/>
</dbReference>
<dbReference type="InterPro" id="IPR035965">
    <property type="entry name" value="PAS-like_dom_sf"/>
</dbReference>
<comment type="catalytic activity">
    <reaction evidence="1">
        <text>ATP + protein L-histidine = ADP + protein N-phospho-L-histidine.</text>
        <dbReference type="EC" id="2.7.13.3"/>
    </reaction>
</comment>
<evidence type="ECO:0000256" key="4">
    <source>
        <dbReference type="ARBA" id="ARBA00022475"/>
    </source>
</evidence>
<protein>
    <recommendedName>
        <fullName evidence="15">Sensor protein FixL</fullName>
        <ecNumber evidence="3">2.7.13.3</ecNumber>
    </recommendedName>
</protein>
<evidence type="ECO:0000256" key="13">
    <source>
        <dbReference type="ARBA" id="ARBA00023136"/>
    </source>
</evidence>
<feature type="domain" description="Histidine kinase" evidence="18">
    <location>
        <begin position="623"/>
        <end position="836"/>
    </location>
</feature>
<dbReference type="Gene3D" id="3.40.50.2300">
    <property type="match status" value="1"/>
</dbReference>
<dbReference type="SUPFAM" id="SSF103190">
    <property type="entry name" value="Sensory domain-like"/>
    <property type="match status" value="1"/>
</dbReference>
<dbReference type="Pfam" id="PF00672">
    <property type="entry name" value="HAMP"/>
    <property type="match status" value="1"/>
</dbReference>
<dbReference type="PANTHER" id="PTHR43047:SF9">
    <property type="entry name" value="HISTIDINE KINASE"/>
    <property type="match status" value="1"/>
</dbReference>
<proteinExistence type="predicted"/>
<feature type="domain" description="PAC" evidence="21">
    <location>
        <begin position="561"/>
        <end position="612"/>
    </location>
</feature>